<comment type="catalytic activity">
    <reaction evidence="1 5">
        <text>L-alanine = D-alanine</text>
        <dbReference type="Rhea" id="RHEA:20249"/>
        <dbReference type="ChEBI" id="CHEBI:57416"/>
        <dbReference type="ChEBI" id="CHEBI:57972"/>
        <dbReference type="EC" id="5.1.1.1"/>
    </reaction>
</comment>
<dbReference type="EC" id="5.1.1.1" evidence="5"/>
<dbReference type="InterPro" id="IPR020622">
    <property type="entry name" value="Ala_racemase_pyridoxalP-BS"/>
</dbReference>
<dbReference type="SMART" id="SM01005">
    <property type="entry name" value="Ala_racemase_C"/>
    <property type="match status" value="1"/>
</dbReference>
<dbReference type="InterPro" id="IPR011079">
    <property type="entry name" value="Ala_racemase_C"/>
</dbReference>
<reference evidence="9 10" key="1">
    <citation type="submission" date="2020-04" db="EMBL/GenBank/DDBJ databases">
        <title>Genome sequencing of novel species.</title>
        <authorList>
            <person name="Heo J."/>
            <person name="Kim S.-J."/>
            <person name="Kim J.-S."/>
            <person name="Hong S.-B."/>
            <person name="Kwon S.-W."/>
        </authorList>
    </citation>
    <scope>NUCLEOTIDE SEQUENCE [LARGE SCALE GENOMIC DNA]</scope>
    <source>
        <strain evidence="9 10">GN2-R2</strain>
    </source>
</reference>
<dbReference type="InterPro" id="IPR000821">
    <property type="entry name" value="Ala_racemase"/>
</dbReference>
<comment type="cofactor">
    <cofactor evidence="2 5 6">
        <name>pyridoxal 5'-phosphate</name>
        <dbReference type="ChEBI" id="CHEBI:597326"/>
    </cofactor>
</comment>
<evidence type="ECO:0000313" key="10">
    <source>
        <dbReference type="Proteomes" id="UP000502415"/>
    </source>
</evidence>
<evidence type="ECO:0000256" key="5">
    <source>
        <dbReference type="HAMAP-Rule" id="MF_01201"/>
    </source>
</evidence>
<dbReference type="PROSITE" id="PS00395">
    <property type="entry name" value="ALANINE_RACEMASE"/>
    <property type="match status" value="1"/>
</dbReference>
<feature type="domain" description="Alanine racemase C-terminal" evidence="8">
    <location>
        <begin position="242"/>
        <end position="366"/>
    </location>
</feature>
<name>A0A7Z2W0J1_9BURK</name>
<comment type="similarity">
    <text evidence="5">Belongs to the alanine racemase family.</text>
</comment>
<feature type="binding site" evidence="5 7">
    <location>
        <position position="130"/>
    </location>
    <ligand>
        <name>substrate</name>
    </ligand>
</feature>
<evidence type="ECO:0000313" key="9">
    <source>
        <dbReference type="EMBL" id="QJE02903.1"/>
    </source>
</evidence>
<dbReference type="SUPFAM" id="SSF51419">
    <property type="entry name" value="PLP-binding barrel"/>
    <property type="match status" value="1"/>
</dbReference>
<keyword evidence="4 5" id="KW-0413">Isomerase</keyword>
<gene>
    <name evidence="9" type="primary">alr</name>
    <name evidence="9" type="ORF">HH212_25295</name>
</gene>
<evidence type="ECO:0000256" key="4">
    <source>
        <dbReference type="ARBA" id="ARBA00023235"/>
    </source>
</evidence>
<feature type="active site" description="Proton acceptor; specific for L-alanine" evidence="5">
    <location>
        <position position="263"/>
    </location>
</feature>
<dbReference type="PRINTS" id="PR00992">
    <property type="entry name" value="ALARACEMASE"/>
</dbReference>
<evidence type="ECO:0000256" key="3">
    <source>
        <dbReference type="ARBA" id="ARBA00022898"/>
    </source>
</evidence>
<protein>
    <recommendedName>
        <fullName evidence="5">Alanine racemase</fullName>
        <ecNumber evidence="5">5.1.1.1</ecNumber>
    </recommendedName>
</protein>
<organism evidence="9 10">
    <name type="scientific">Massilia forsythiae</name>
    <dbReference type="NCBI Taxonomy" id="2728020"/>
    <lineage>
        <taxon>Bacteria</taxon>
        <taxon>Pseudomonadati</taxon>
        <taxon>Pseudomonadota</taxon>
        <taxon>Betaproteobacteria</taxon>
        <taxon>Burkholderiales</taxon>
        <taxon>Oxalobacteraceae</taxon>
        <taxon>Telluria group</taxon>
        <taxon>Massilia</taxon>
    </lineage>
</organism>
<evidence type="ECO:0000256" key="2">
    <source>
        <dbReference type="ARBA" id="ARBA00001933"/>
    </source>
</evidence>
<feature type="modified residue" description="N6-(pyridoxal phosphate)lysine" evidence="5 6">
    <location>
        <position position="35"/>
    </location>
</feature>
<dbReference type="GO" id="GO:0030632">
    <property type="term" value="P:D-alanine biosynthetic process"/>
    <property type="evidence" value="ECO:0007669"/>
    <property type="project" value="UniProtKB-UniRule"/>
</dbReference>
<evidence type="ECO:0000256" key="1">
    <source>
        <dbReference type="ARBA" id="ARBA00000316"/>
    </source>
</evidence>
<dbReference type="UniPathway" id="UPA00042">
    <property type="reaction ID" value="UER00497"/>
</dbReference>
<dbReference type="Gene3D" id="3.20.20.10">
    <property type="entry name" value="Alanine racemase"/>
    <property type="match status" value="1"/>
</dbReference>
<comment type="function">
    <text evidence="5">Catalyzes the interconversion of L-alanine and D-alanine. May also act on other amino acids.</text>
</comment>
<keyword evidence="10" id="KW-1185">Reference proteome</keyword>
<evidence type="ECO:0000256" key="7">
    <source>
        <dbReference type="PIRSR" id="PIRSR600821-52"/>
    </source>
</evidence>
<dbReference type="KEGG" id="mfy:HH212_25295"/>
<dbReference type="PANTHER" id="PTHR30511">
    <property type="entry name" value="ALANINE RACEMASE"/>
    <property type="match status" value="1"/>
</dbReference>
<proteinExistence type="inferred from homology"/>
<dbReference type="CDD" id="cd06827">
    <property type="entry name" value="PLPDE_III_AR_proteobact"/>
    <property type="match status" value="1"/>
</dbReference>
<feature type="active site" description="Proton acceptor; specific for D-alanine" evidence="5">
    <location>
        <position position="35"/>
    </location>
</feature>
<accession>A0A7Z2W0J1</accession>
<dbReference type="InterPro" id="IPR001608">
    <property type="entry name" value="Ala_racemase_N"/>
</dbReference>
<dbReference type="GO" id="GO:0005829">
    <property type="term" value="C:cytosol"/>
    <property type="evidence" value="ECO:0007669"/>
    <property type="project" value="TreeGrafter"/>
</dbReference>
<dbReference type="Pfam" id="PF00842">
    <property type="entry name" value="Ala_racemase_C"/>
    <property type="match status" value="1"/>
</dbReference>
<dbReference type="InterPro" id="IPR009006">
    <property type="entry name" value="Ala_racemase/Decarboxylase_C"/>
</dbReference>
<dbReference type="Gene3D" id="2.40.37.10">
    <property type="entry name" value="Lyase, Ornithine Decarboxylase, Chain A, domain 1"/>
    <property type="match status" value="1"/>
</dbReference>
<dbReference type="EMBL" id="CP051685">
    <property type="protein sequence ID" value="QJE02903.1"/>
    <property type="molecule type" value="Genomic_DNA"/>
</dbReference>
<sequence length="371" mass="40423">MPRPLHATIHLDAMQRNLVRARTFAPAARIWAVVKANAYGHGLERGMRGFVQADGLALIETENALRLRELGWVKPILLLEGIFDASDVPLLAEYNINSTVHCLEQIKMLEYTQLYRPIDVQLKMNTGMNRLGFRPDEFRTAYARLRAIRGIRHITLMTHFANADELEHPRLSIGEQVRRFRQGADGLPGERSLSNSGGVLHQAALFGDEAGELHNDWVRPGIMLYGGTPGARPAADFGLLPTMTLKSEIIGIQELEAGDSVGYGSRFQAPGPMTVGVVACGYADGYPRHAGHGTPVLVDGVRTSLVGRVSMDMMTVDLSPVPNARVGSKVTLWGDGLPIDEVAQAAGTIGYELMCALAPRVRVAEGRVDSD</sequence>
<dbReference type="PANTHER" id="PTHR30511:SF0">
    <property type="entry name" value="ALANINE RACEMASE, CATABOLIC-RELATED"/>
    <property type="match status" value="1"/>
</dbReference>
<dbReference type="InterPro" id="IPR029066">
    <property type="entry name" value="PLP-binding_barrel"/>
</dbReference>
<comment type="pathway">
    <text evidence="5">Amino-acid biosynthesis; D-alanine biosynthesis; D-alanine from L-alanine: step 1/1.</text>
</comment>
<feature type="binding site" evidence="5 7">
    <location>
        <position position="311"/>
    </location>
    <ligand>
        <name>substrate</name>
    </ligand>
</feature>
<dbReference type="NCBIfam" id="TIGR00492">
    <property type="entry name" value="alr"/>
    <property type="match status" value="1"/>
</dbReference>
<keyword evidence="3 5" id="KW-0663">Pyridoxal phosphate</keyword>
<dbReference type="RefSeq" id="WP_170204984.1">
    <property type="nucleotide sequence ID" value="NZ_CP051685.1"/>
</dbReference>
<dbReference type="SUPFAM" id="SSF50621">
    <property type="entry name" value="Alanine racemase C-terminal domain-like"/>
    <property type="match status" value="1"/>
</dbReference>
<dbReference type="HAMAP" id="MF_01201">
    <property type="entry name" value="Ala_racemase"/>
    <property type="match status" value="1"/>
</dbReference>
<dbReference type="Pfam" id="PF01168">
    <property type="entry name" value="Ala_racemase_N"/>
    <property type="match status" value="1"/>
</dbReference>
<dbReference type="AlphaFoldDB" id="A0A7Z2W0J1"/>
<dbReference type="GO" id="GO:0008784">
    <property type="term" value="F:alanine racemase activity"/>
    <property type="evidence" value="ECO:0007669"/>
    <property type="project" value="UniProtKB-UniRule"/>
</dbReference>
<evidence type="ECO:0000256" key="6">
    <source>
        <dbReference type="PIRSR" id="PIRSR600821-50"/>
    </source>
</evidence>
<dbReference type="GO" id="GO:0030170">
    <property type="term" value="F:pyridoxal phosphate binding"/>
    <property type="evidence" value="ECO:0007669"/>
    <property type="project" value="UniProtKB-UniRule"/>
</dbReference>
<dbReference type="Proteomes" id="UP000502415">
    <property type="component" value="Chromosome"/>
</dbReference>
<evidence type="ECO:0000259" key="8">
    <source>
        <dbReference type="SMART" id="SM01005"/>
    </source>
</evidence>
<dbReference type="FunFam" id="3.20.20.10:FF:000002">
    <property type="entry name" value="Alanine racemase"/>
    <property type="match status" value="1"/>
</dbReference>